<dbReference type="InterPro" id="IPR000792">
    <property type="entry name" value="Tscrpt_reg_LuxR_C"/>
</dbReference>
<evidence type="ECO:0000256" key="3">
    <source>
        <dbReference type="ARBA" id="ARBA00023125"/>
    </source>
</evidence>
<feature type="domain" description="Response regulatory" evidence="6">
    <location>
        <begin position="3"/>
        <end position="119"/>
    </location>
</feature>
<dbReference type="CDD" id="cd06170">
    <property type="entry name" value="LuxR_C_like"/>
    <property type="match status" value="1"/>
</dbReference>
<evidence type="ECO:0000259" key="5">
    <source>
        <dbReference type="PROSITE" id="PS50043"/>
    </source>
</evidence>
<dbReference type="EMBL" id="MLJW01000406">
    <property type="protein sequence ID" value="OIQ87746.1"/>
    <property type="molecule type" value="Genomic_DNA"/>
</dbReference>
<dbReference type="Gene3D" id="3.40.50.2300">
    <property type="match status" value="1"/>
</dbReference>
<evidence type="ECO:0000256" key="1">
    <source>
        <dbReference type="ARBA" id="ARBA00022553"/>
    </source>
</evidence>
<dbReference type="GO" id="GO:0006355">
    <property type="term" value="P:regulation of DNA-templated transcription"/>
    <property type="evidence" value="ECO:0007669"/>
    <property type="project" value="InterPro"/>
</dbReference>
<dbReference type="PANTHER" id="PTHR43214">
    <property type="entry name" value="TWO-COMPONENT RESPONSE REGULATOR"/>
    <property type="match status" value="1"/>
</dbReference>
<dbReference type="PROSITE" id="PS50110">
    <property type="entry name" value="RESPONSE_REGULATORY"/>
    <property type="match status" value="1"/>
</dbReference>
<dbReference type="CDD" id="cd17535">
    <property type="entry name" value="REC_NarL-like"/>
    <property type="match status" value="1"/>
</dbReference>
<protein>
    <submittedName>
        <fullName evidence="7">Response regulator UvrY</fullName>
    </submittedName>
</protein>
<keyword evidence="1" id="KW-0597">Phosphoprotein</keyword>
<dbReference type="InterPro" id="IPR016032">
    <property type="entry name" value="Sig_transdc_resp-reg_C-effctor"/>
</dbReference>
<keyword evidence="3" id="KW-0238">DNA-binding</keyword>
<reference evidence="7" key="1">
    <citation type="submission" date="2016-10" db="EMBL/GenBank/DDBJ databases">
        <title>Sequence of Gallionella enrichment culture.</title>
        <authorList>
            <person name="Poehlein A."/>
            <person name="Muehling M."/>
            <person name="Daniel R."/>
        </authorList>
    </citation>
    <scope>NUCLEOTIDE SEQUENCE</scope>
</reference>
<keyword evidence="4" id="KW-0804">Transcription</keyword>
<dbReference type="GO" id="GO:0003677">
    <property type="term" value="F:DNA binding"/>
    <property type="evidence" value="ECO:0007669"/>
    <property type="project" value="UniProtKB-KW"/>
</dbReference>
<evidence type="ECO:0000256" key="4">
    <source>
        <dbReference type="ARBA" id="ARBA00023163"/>
    </source>
</evidence>
<dbReference type="SMART" id="SM00421">
    <property type="entry name" value="HTH_LUXR"/>
    <property type="match status" value="1"/>
</dbReference>
<feature type="domain" description="HTH luxR-type" evidence="5">
    <location>
        <begin position="142"/>
        <end position="207"/>
    </location>
</feature>
<evidence type="ECO:0000256" key="2">
    <source>
        <dbReference type="ARBA" id="ARBA00023015"/>
    </source>
</evidence>
<name>A0A1J5QWU4_9ZZZZ</name>
<dbReference type="InterPro" id="IPR058245">
    <property type="entry name" value="NreC/VraR/RcsB-like_REC"/>
</dbReference>
<keyword evidence="2" id="KW-0805">Transcription regulation</keyword>
<evidence type="ECO:0000259" key="6">
    <source>
        <dbReference type="PROSITE" id="PS50110"/>
    </source>
</evidence>
<dbReference type="AlphaFoldDB" id="A0A1J5QWU4"/>
<evidence type="ECO:0000313" key="7">
    <source>
        <dbReference type="EMBL" id="OIQ87746.1"/>
    </source>
</evidence>
<dbReference type="SUPFAM" id="SSF46894">
    <property type="entry name" value="C-terminal effector domain of the bipartite response regulators"/>
    <property type="match status" value="1"/>
</dbReference>
<dbReference type="SMART" id="SM00448">
    <property type="entry name" value="REC"/>
    <property type="match status" value="1"/>
</dbReference>
<dbReference type="Pfam" id="PF00072">
    <property type="entry name" value="Response_reg"/>
    <property type="match status" value="1"/>
</dbReference>
<comment type="caution">
    <text evidence="7">The sequence shown here is derived from an EMBL/GenBank/DDBJ whole genome shotgun (WGS) entry which is preliminary data.</text>
</comment>
<dbReference type="Pfam" id="PF00196">
    <property type="entry name" value="GerE"/>
    <property type="match status" value="1"/>
</dbReference>
<gene>
    <name evidence="7" type="primary">uvrY_18</name>
    <name evidence="7" type="ORF">GALL_303930</name>
</gene>
<accession>A0A1J5QWU4</accession>
<dbReference type="PANTHER" id="PTHR43214:SF41">
    <property type="entry name" value="NITRATE_NITRITE RESPONSE REGULATOR PROTEIN NARP"/>
    <property type="match status" value="1"/>
</dbReference>
<dbReference type="InterPro" id="IPR001789">
    <property type="entry name" value="Sig_transdc_resp-reg_receiver"/>
</dbReference>
<sequence>MVRILIADDHAIVREGLKQLFALDKDIVVAGEAANGVQVLEILSTGGIDLLLLDMTMQGMSGANLISRICLLDNPPPILILSMHNEPQVARKALSAGAAGYLTKDSGHEILLAAIHKVASGGHFIEHALAEKLALESYANQSALLHECLSDREMLVFRMIAAGQNLNSVAIDLGISNKTVSAHKANLMRKMSFSSNAQLMRYAIANGIA</sequence>
<dbReference type="GO" id="GO:0000160">
    <property type="term" value="P:phosphorelay signal transduction system"/>
    <property type="evidence" value="ECO:0007669"/>
    <property type="project" value="InterPro"/>
</dbReference>
<organism evidence="7">
    <name type="scientific">mine drainage metagenome</name>
    <dbReference type="NCBI Taxonomy" id="410659"/>
    <lineage>
        <taxon>unclassified sequences</taxon>
        <taxon>metagenomes</taxon>
        <taxon>ecological metagenomes</taxon>
    </lineage>
</organism>
<dbReference type="PRINTS" id="PR00038">
    <property type="entry name" value="HTHLUXR"/>
</dbReference>
<proteinExistence type="predicted"/>
<dbReference type="SUPFAM" id="SSF52172">
    <property type="entry name" value="CheY-like"/>
    <property type="match status" value="1"/>
</dbReference>
<dbReference type="InterPro" id="IPR039420">
    <property type="entry name" value="WalR-like"/>
</dbReference>
<dbReference type="PROSITE" id="PS50043">
    <property type="entry name" value="HTH_LUXR_2"/>
    <property type="match status" value="1"/>
</dbReference>
<dbReference type="InterPro" id="IPR011006">
    <property type="entry name" value="CheY-like_superfamily"/>
</dbReference>